<reference evidence="2 3" key="1">
    <citation type="submission" date="2016-08" db="EMBL/GenBank/DDBJ databases">
        <title>New Insights into Marine Group III Euryarchaeota, from dark to light.</title>
        <authorList>
            <person name="Haro-Moreno J.M."/>
            <person name="Rodriguez-Valera F."/>
            <person name="Lopez-Garcia P."/>
            <person name="Moreira D."/>
            <person name="Martin-Cuadrado A.B."/>
        </authorList>
    </citation>
    <scope>NUCLEOTIDE SEQUENCE [LARGE SCALE GENOMIC DNA]</scope>
    <source>
        <strain evidence="2">CG-Epi1</strain>
    </source>
</reference>
<name>A0A1J5U485_9ARCH</name>
<dbReference type="Proteomes" id="UP000183080">
    <property type="component" value="Unassembled WGS sequence"/>
</dbReference>
<evidence type="ECO:0000313" key="2">
    <source>
        <dbReference type="EMBL" id="OIR19110.1"/>
    </source>
</evidence>
<accession>A0A1J5U485</accession>
<dbReference type="InterPro" id="IPR056504">
    <property type="entry name" value="HTH_HVO_0163_N"/>
</dbReference>
<dbReference type="CDD" id="cd00090">
    <property type="entry name" value="HTH_ARSR"/>
    <property type="match status" value="1"/>
</dbReference>
<organism evidence="2 3">
    <name type="scientific">Marine Group III euryarchaeote CG-Epi1</name>
    <dbReference type="NCBI Taxonomy" id="1888995"/>
    <lineage>
        <taxon>Archaea</taxon>
        <taxon>Methanobacteriati</taxon>
        <taxon>Thermoplasmatota</taxon>
        <taxon>Thermoplasmata</taxon>
        <taxon>Candidatus Thermoprofundales</taxon>
    </lineage>
</organism>
<dbReference type="SUPFAM" id="SSF46785">
    <property type="entry name" value="Winged helix' DNA-binding domain"/>
    <property type="match status" value="2"/>
</dbReference>
<dbReference type="InterPro" id="IPR036388">
    <property type="entry name" value="WH-like_DNA-bd_sf"/>
</dbReference>
<dbReference type="STRING" id="1888995.BD935_05480"/>
<dbReference type="Gene3D" id="1.10.10.10">
    <property type="entry name" value="Winged helix-like DNA-binding domain superfamily/Winged helix DNA-binding domain"/>
    <property type="match status" value="2"/>
</dbReference>
<dbReference type="InterPro" id="IPR011991">
    <property type="entry name" value="ArsR-like_HTH"/>
</dbReference>
<dbReference type="InterPro" id="IPR036390">
    <property type="entry name" value="WH_DNA-bd_sf"/>
</dbReference>
<protein>
    <recommendedName>
        <fullName evidence="1">HVO-0163 N-terminal HTH domain-containing protein</fullName>
    </recommendedName>
</protein>
<evidence type="ECO:0000313" key="3">
    <source>
        <dbReference type="Proteomes" id="UP000183080"/>
    </source>
</evidence>
<comment type="caution">
    <text evidence="2">The sequence shown here is derived from an EMBL/GenBank/DDBJ whole genome shotgun (WGS) entry which is preliminary data.</text>
</comment>
<dbReference type="PANTHER" id="PTHR36216:SF1">
    <property type="entry name" value="HTH ARSR-TYPE DOMAIN-CONTAINING PROTEIN"/>
    <property type="match status" value="1"/>
</dbReference>
<dbReference type="AlphaFoldDB" id="A0A1J5U485"/>
<dbReference type="PANTHER" id="PTHR36216">
    <property type="entry name" value="TRANSCRIPTIONAL REGULATOR, TRMB"/>
    <property type="match status" value="1"/>
</dbReference>
<sequence length="889" mass="101801">MSAKRHLHLLLVASLIVILFALVPAKAEESNLNIVGIEHLNSKEQNVIEIQIENYDNSEINCNLMISIYSEDLTEDLPLTDTIAFFDIDSNSNYMHNFSFIIPNSGEYTFNLSLLTESDDIIQQYFYSEKFTFYDYEEYRLEDLIVDYYYDPEDNANWVYDTEKDAIELKNIENSYDTGVVLGPFDTLGHSESIISLQYQSEKTNSANYTISITTEFNSSEIYGTEWIEVHSIDQEEEINLEIPIDSTVFVLLRSKDINSDSEDFWELNGIHLEKLTIKHSLTIHSQPNYFFGINEKNELNIEIENTGSFDQQLGNVSLVADIFNQNGIIDSYATLPSIESGESQIIVISIDEALEPGHYFLSLKTTIIDNDLFFEENTYFISVSNYNYGQIDIDLKEQQNTVTIDTEDNDIQILLHTEEINELIISTEYSIAELTNNHYIIQITSEEESVLLSTETQFKGNIISLINMDEVKFSIIDDNTIVSTIEGITAPSIIFDDGNEKTLTIGISNEGFYKESYTLNYIYSSTFISSIDGISTIEIEPNTIKYVEIKVEPLQNIPREGGSQFNIEISNNNENKIITYVFGYLTPTIEISEIECDRYALLIGQNLKCTTILTNKGYFAEDLNFIIFSETTIIEEVNINSLDFLETWTLTTTYEPSKIGETNIVVNVVTNDGVIFENQIDSEIKVISSENTNTNQETEIKIPEINAGRSLVLLTIAGILYQIKRSENLKYLGLKFFFVPMYSRLQKDTLTDEPTRQKLLKYIYSEPGANFKQLKDKFSLHNGTLAHHINILENHDIITSHRSGRQRLFFPMGINQEISRVSLVTNETQRNIMDIVKNTPGITQAMISKQLDMSRQKVNYHVNSLVDKAFLKIEKQGRITRLYPLYYT</sequence>
<dbReference type="Pfam" id="PF13412">
    <property type="entry name" value="HTH_24"/>
    <property type="match status" value="1"/>
</dbReference>
<dbReference type="EMBL" id="MIZA01000017">
    <property type="protein sequence ID" value="OIR19110.1"/>
    <property type="molecule type" value="Genomic_DNA"/>
</dbReference>
<gene>
    <name evidence="2" type="ORF">BD935_05480</name>
</gene>
<dbReference type="Pfam" id="PF24266">
    <property type="entry name" value="HTH_HVO_0163_N"/>
    <property type="match status" value="1"/>
</dbReference>
<evidence type="ECO:0000259" key="1">
    <source>
        <dbReference type="Pfam" id="PF24266"/>
    </source>
</evidence>
<feature type="domain" description="HVO-0163 N-terminal HTH" evidence="1">
    <location>
        <begin position="756"/>
        <end position="815"/>
    </location>
</feature>
<proteinExistence type="predicted"/>